<organism evidence="5 6">
    <name type="scientific">Pararge aegeria aegeria</name>
    <dbReference type="NCBI Taxonomy" id="348720"/>
    <lineage>
        <taxon>Eukaryota</taxon>
        <taxon>Metazoa</taxon>
        <taxon>Ecdysozoa</taxon>
        <taxon>Arthropoda</taxon>
        <taxon>Hexapoda</taxon>
        <taxon>Insecta</taxon>
        <taxon>Pterygota</taxon>
        <taxon>Neoptera</taxon>
        <taxon>Endopterygota</taxon>
        <taxon>Lepidoptera</taxon>
        <taxon>Glossata</taxon>
        <taxon>Ditrysia</taxon>
        <taxon>Papilionoidea</taxon>
        <taxon>Nymphalidae</taxon>
        <taxon>Satyrinae</taxon>
        <taxon>Satyrini</taxon>
        <taxon>Parargina</taxon>
        <taxon>Pararge</taxon>
    </lineage>
</organism>
<evidence type="ECO:0000256" key="2">
    <source>
        <dbReference type="ARBA" id="ARBA00022694"/>
    </source>
</evidence>
<dbReference type="GO" id="GO:0030488">
    <property type="term" value="P:tRNA methylation"/>
    <property type="evidence" value="ECO:0007669"/>
    <property type="project" value="TreeGrafter"/>
</dbReference>
<name>A0A8S4RXZ4_9NEOP</name>
<dbReference type="Proteomes" id="UP000838756">
    <property type="component" value="Unassembled WGS sequence"/>
</dbReference>
<protein>
    <submittedName>
        <fullName evidence="5">Jg8489 protein</fullName>
    </submittedName>
</protein>
<feature type="domain" description="tRNA (32-2'-O)-methyltransferase regulator THADA-like C-terminal TPR repeats region" evidence="4">
    <location>
        <begin position="939"/>
        <end position="1088"/>
    </location>
</feature>
<dbReference type="InterPro" id="IPR056842">
    <property type="entry name" value="THADA-like_TPR_C"/>
</dbReference>
<dbReference type="OrthoDB" id="6614653at2759"/>
<dbReference type="SUPFAM" id="SSF48371">
    <property type="entry name" value="ARM repeat"/>
    <property type="match status" value="1"/>
</dbReference>
<dbReference type="GO" id="GO:0005829">
    <property type="term" value="C:cytosol"/>
    <property type="evidence" value="ECO:0007669"/>
    <property type="project" value="TreeGrafter"/>
</dbReference>
<dbReference type="PANTHER" id="PTHR14387">
    <property type="entry name" value="THADA/DEATH RECEPTOR INTERACTING PROTEIN"/>
    <property type="match status" value="1"/>
</dbReference>
<keyword evidence="2" id="KW-0819">tRNA processing</keyword>
<dbReference type="Pfam" id="PF10350">
    <property type="entry name" value="DUF2428"/>
    <property type="match status" value="1"/>
</dbReference>
<evidence type="ECO:0000259" key="3">
    <source>
        <dbReference type="Pfam" id="PF10350"/>
    </source>
</evidence>
<accession>A0A8S4RXZ4</accession>
<sequence length="1100" mass="127164">MELLENLILKLNVHTKEIRSQDLQEVMLIVKKTDNMTQQFYDSYTDILAKLWCHLTTELPEFDDQLLCCTCFYSVLSNSEMENFYLNQALQIINHEKLKEVKFGEKKNTSVAVSLCYGLFQSSYLMQQKDKPHEELVDLLNATFELMMQMAYEYSQHTFIVFKIMTSFKKVIETPYQQIVFNRERKIKLLNLINHNWENPITGVRNLNRIIFKMLLHELDNDMHEQVLHEINGFYWNKAKFLMLTEIIEHNNSNVEGFVLKNQWILGLIESLNNPGLVSAGADMYYAILKKLISENNWKNLFLTHIIKILIGTSFKAIENFSNYWCLTTFKKFPNLAQVIITELKNVVETEQKLFSFMTVLKQANRLGLVEKKWSELQYTSEETMVLSSLEHCNASIRMLAFEIICVSNKKDLPSDIEFKKVLDFLQNNVNTDCTVLRISTLNNLANFFMNLHTSYINYHKNREDLYDLRHFCKKLQLFIIDSLNLDGNYQRKLTTVKMAYLTLLHFNKVPRKKQKQTRGISKSLIGYLKENGYWLLNSRDFIMKLISLLKDPATDIHDCILQILLDFYLPDISDTMTMNYLIEESFKCIKSKFFFEISCGLNIFKLIINIIIRKERVAANFKNIEDIFNFTYNEIIAETNAKINVVESIARGKQLHSFLSLIYIIFDLIIKNSYKMELPVETMDSLLNILKDISNNFAWEEDTNTSSDFSKMNDMVLSLIDSSSFEENRRDETKISGLYQIVLNCLWLNVKASCELAGILIQYNKQNVELCEESLNIIVNVLETSRHKGAIEAAGASLGQGIRYLTSSGVESNVSKLPLSLLKRKLNELLLETTKMSSVTRRGAGLSIMIHRIVSNDATKGKPLFHYFMKIILNTCNSLQGTCDQEDNAEKDLPKAIFIHFLTRIVIDSSLASDMMYYSAELAELAFGNLTNPHWQIRNAALQLYGALIPKLIGQKKPTGSNDEIISSIACDEFRTHSIKLWDSMIKQIKNDNYQDIIQAHSNLVPILNTMANIARRYNFSYDLDNQRDSDLNLLPNIFALLGSPIFTVRRLTSKLILNIYSFDVLMNTIKKVVIPSENHLHGTLMAKPNNMNPALFYG</sequence>
<evidence type="ECO:0000256" key="1">
    <source>
        <dbReference type="ARBA" id="ARBA00010409"/>
    </source>
</evidence>
<proteinExistence type="inferred from homology"/>
<dbReference type="Pfam" id="PF25151">
    <property type="entry name" value="TPR_Trm732_C"/>
    <property type="match status" value="1"/>
</dbReference>
<feature type="domain" description="DUF2428" evidence="3">
    <location>
        <begin position="682"/>
        <end position="937"/>
    </location>
</feature>
<keyword evidence="6" id="KW-1185">Reference proteome</keyword>
<evidence type="ECO:0000313" key="5">
    <source>
        <dbReference type="EMBL" id="CAH2242671.1"/>
    </source>
</evidence>
<dbReference type="AlphaFoldDB" id="A0A8S4RXZ4"/>
<comment type="caution">
    <text evidence="5">The sequence shown here is derived from an EMBL/GenBank/DDBJ whole genome shotgun (WGS) entry which is preliminary data.</text>
</comment>
<dbReference type="InterPro" id="IPR019442">
    <property type="entry name" value="THADA/TRM732_DUF2428"/>
</dbReference>
<dbReference type="InterPro" id="IPR051954">
    <property type="entry name" value="tRNA_methyltransferase_THADA"/>
</dbReference>
<dbReference type="InterPro" id="IPR016024">
    <property type="entry name" value="ARM-type_fold"/>
</dbReference>
<dbReference type="PANTHER" id="PTHR14387:SF0">
    <property type="entry name" value="DUF2428 DOMAIN-CONTAINING PROTEIN"/>
    <property type="match status" value="1"/>
</dbReference>
<comment type="similarity">
    <text evidence="1">Belongs to the THADA family.</text>
</comment>
<evidence type="ECO:0000313" key="6">
    <source>
        <dbReference type="Proteomes" id="UP000838756"/>
    </source>
</evidence>
<dbReference type="EMBL" id="CAKXAJ010025670">
    <property type="protein sequence ID" value="CAH2242671.1"/>
    <property type="molecule type" value="Genomic_DNA"/>
</dbReference>
<gene>
    <name evidence="5" type="primary">jg8489</name>
    <name evidence="5" type="ORF">PAEG_LOCUS18911</name>
</gene>
<evidence type="ECO:0000259" key="4">
    <source>
        <dbReference type="Pfam" id="PF25151"/>
    </source>
</evidence>
<reference evidence="5" key="1">
    <citation type="submission" date="2022-03" db="EMBL/GenBank/DDBJ databases">
        <authorList>
            <person name="Lindestad O."/>
        </authorList>
    </citation>
    <scope>NUCLEOTIDE SEQUENCE</scope>
</reference>